<dbReference type="EMBL" id="FOTF01000023">
    <property type="protein sequence ID" value="SFL49944.1"/>
    <property type="molecule type" value="Genomic_DNA"/>
</dbReference>
<sequence length="214" mass="23649">MVKLDILSDPICPWCYIGKANLFKALEQKPDHPFVIEWHPFQLNPDMPAAGMDRRAYLEGKFGGKMEAVKAYAPVVGKAEEAGLTINLDLIKTTPNTMNAHRLIHWAGIEKQQTPMVDLLFKAYFVEGRDIGDNEVLTDLADEAGLDAAIVARLLTSDSDLDDIRARDAHSREMGISAVPTFIIANQHAVPGAQPTEMWVQIITDIQSQIAKDA</sequence>
<dbReference type="Pfam" id="PF01323">
    <property type="entry name" value="DSBA"/>
    <property type="match status" value="1"/>
</dbReference>
<reference evidence="2 3" key="1">
    <citation type="submission" date="2016-10" db="EMBL/GenBank/DDBJ databases">
        <authorList>
            <person name="de Groot N.N."/>
        </authorList>
    </citation>
    <scope>NUCLEOTIDE SEQUENCE [LARGE SCALE GENOMIC DNA]</scope>
    <source>
        <strain evidence="2 3">DSM 16199</strain>
    </source>
</reference>
<feature type="domain" description="DSBA-like thioredoxin" evidence="1">
    <location>
        <begin position="4"/>
        <end position="201"/>
    </location>
</feature>
<organism evidence="2 3">
    <name type="scientific">Loktanella salsilacus</name>
    <dbReference type="NCBI Taxonomy" id="195913"/>
    <lineage>
        <taxon>Bacteria</taxon>
        <taxon>Pseudomonadati</taxon>
        <taxon>Pseudomonadota</taxon>
        <taxon>Alphaproteobacteria</taxon>
        <taxon>Rhodobacterales</taxon>
        <taxon>Roseobacteraceae</taxon>
        <taxon>Loktanella</taxon>
    </lineage>
</organism>
<dbReference type="InterPro" id="IPR036249">
    <property type="entry name" value="Thioredoxin-like_sf"/>
</dbReference>
<keyword evidence="2" id="KW-0413">Isomerase</keyword>
<dbReference type="AlphaFoldDB" id="A0A1I4I6N5"/>
<proteinExistence type="predicted"/>
<gene>
    <name evidence="2" type="ORF">SAMN04488004_12318</name>
</gene>
<dbReference type="RefSeq" id="WP_090191141.1">
    <property type="nucleotide sequence ID" value="NZ_FOTF01000023.1"/>
</dbReference>
<evidence type="ECO:0000313" key="3">
    <source>
        <dbReference type="Proteomes" id="UP000199550"/>
    </source>
</evidence>
<dbReference type="CDD" id="cd03024">
    <property type="entry name" value="DsbA_FrnE"/>
    <property type="match status" value="1"/>
</dbReference>
<dbReference type="PANTHER" id="PTHR13887">
    <property type="entry name" value="GLUTATHIONE S-TRANSFERASE KAPPA"/>
    <property type="match status" value="1"/>
</dbReference>
<dbReference type="SUPFAM" id="SSF52833">
    <property type="entry name" value="Thioredoxin-like"/>
    <property type="match status" value="1"/>
</dbReference>
<keyword evidence="3" id="KW-1185">Reference proteome</keyword>
<name>A0A1I4I6N5_9RHOB</name>
<dbReference type="Proteomes" id="UP000199550">
    <property type="component" value="Unassembled WGS sequence"/>
</dbReference>
<evidence type="ECO:0000259" key="1">
    <source>
        <dbReference type="Pfam" id="PF01323"/>
    </source>
</evidence>
<dbReference type="Gene3D" id="3.40.30.10">
    <property type="entry name" value="Glutaredoxin"/>
    <property type="match status" value="1"/>
</dbReference>
<dbReference type="GO" id="GO:0016491">
    <property type="term" value="F:oxidoreductase activity"/>
    <property type="evidence" value="ECO:0007669"/>
    <property type="project" value="InterPro"/>
</dbReference>
<dbReference type="InterPro" id="IPR001853">
    <property type="entry name" value="DSBA-like_thioredoxin_dom"/>
</dbReference>
<dbReference type="STRING" id="195913.SAMN04488004_12318"/>
<dbReference type="OrthoDB" id="9799122at2"/>
<evidence type="ECO:0000313" key="2">
    <source>
        <dbReference type="EMBL" id="SFL49944.1"/>
    </source>
</evidence>
<protein>
    <submittedName>
        <fullName evidence="2">Predicted dithiol-disulfide isomerase, DsbA family</fullName>
    </submittedName>
</protein>
<dbReference type="PANTHER" id="PTHR13887:SF41">
    <property type="entry name" value="THIOREDOXIN SUPERFAMILY PROTEIN"/>
    <property type="match status" value="1"/>
</dbReference>
<accession>A0A1I4I6N5</accession>
<dbReference type="GO" id="GO:0016853">
    <property type="term" value="F:isomerase activity"/>
    <property type="evidence" value="ECO:0007669"/>
    <property type="project" value="UniProtKB-KW"/>
</dbReference>